<sequence length="81" mass="9461">MKQLYFPDCDSREHYLKRQTNGDQFFYNISPEMSEAIDEIAPYRGGNDALWKLATTTISTSTKCWSPPLEWGPPSIWGWER</sequence>
<comment type="caution">
    <text evidence="1">The sequence shown here is derived from an EMBL/GenBank/DDBJ whole genome shotgun (WGS) entry which is preliminary data.</text>
</comment>
<reference evidence="1 2" key="1">
    <citation type="submission" date="2024-03" db="EMBL/GenBank/DDBJ databases">
        <title>Novel species of the genus Variovorax.</title>
        <authorList>
            <person name="Liu Q."/>
            <person name="Xin Y.-H."/>
        </authorList>
    </citation>
    <scope>NUCLEOTIDE SEQUENCE [LARGE SCALE GENOMIC DNA]</scope>
    <source>
        <strain evidence="1 2">KACC 18900</strain>
    </source>
</reference>
<name>A0ABU8X0T7_9BURK</name>
<accession>A0ABU8X0T7</accession>
<protein>
    <submittedName>
        <fullName evidence="1">Uncharacterized protein</fullName>
    </submittedName>
</protein>
<keyword evidence="2" id="KW-1185">Reference proteome</keyword>
<dbReference type="EMBL" id="JBBKZT010000063">
    <property type="protein sequence ID" value="MEJ8852740.1"/>
    <property type="molecule type" value="Genomic_DNA"/>
</dbReference>
<dbReference type="Proteomes" id="UP001385892">
    <property type="component" value="Unassembled WGS sequence"/>
</dbReference>
<organism evidence="1 2">
    <name type="scientific">Variovorax rhizosphaerae</name>
    <dbReference type="NCBI Taxonomy" id="1836200"/>
    <lineage>
        <taxon>Bacteria</taxon>
        <taxon>Pseudomonadati</taxon>
        <taxon>Pseudomonadota</taxon>
        <taxon>Betaproteobacteria</taxon>
        <taxon>Burkholderiales</taxon>
        <taxon>Comamonadaceae</taxon>
        <taxon>Variovorax</taxon>
    </lineage>
</organism>
<gene>
    <name evidence="1" type="ORF">WKW82_39525</name>
</gene>
<proteinExistence type="predicted"/>
<dbReference type="RefSeq" id="WP_340348680.1">
    <property type="nucleotide sequence ID" value="NZ_JBBKZT010000063.1"/>
</dbReference>
<evidence type="ECO:0000313" key="2">
    <source>
        <dbReference type="Proteomes" id="UP001385892"/>
    </source>
</evidence>
<evidence type="ECO:0000313" key="1">
    <source>
        <dbReference type="EMBL" id="MEJ8852740.1"/>
    </source>
</evidence>